<evidence type="ECO:0000313" key="2">
    <source>
        <dbReference type="Proteomes" id="UP001149813"/>
    </source>
</evidence>
<dbReference type="OrthoDB" id="5592585at2759"/>
<organism evidence="1 2">
    <name type="scientific">Coemansia erecta</name>
    <dbReference type="NCBI Taxonomy" id="147472"/>
    <lineage>
        <taxon>Eukaryota</taxon>
        <taxon>Fungi</taxon>
        <taxon>Fungi incertae sedis</taxon>
        <taxon>Zoopagomycota</taxon>
        <taxon>Kickxellomycotina</taxon>
        <taxon>Kickxellomycetes</taxon>
        <taxon>Kickxellales</taxon>
        <taxon>Kickxellaceae</taxon>
        <taxon>Coemansia</taxon>
    </lineage>
</organism>
<accession>A0A9W7XU77</accession>
<feature type="non-terminal residue" evidence="1">
    <location>
        <position position="1"/>
    </location>
</feature>
<evidence type="ECO:0000313" key="1">
    <source>
        <dbReference type="EMBL" id="KAJ1718215.1"/>
    </source>
</evidence>
<dbReference type="InterPro" id="IPR011009">
    <property type="entry name" value="Kinase-like_dom_sf"/>
</dbReference>
<dbReference type="SUPFAM" id="SSF56112">
    <property type="entry name" value="Protein kinase-like (PK-like)"/>
    <property type="match status" value="1"/>
</dbReference>
<protein>
    <submittedName>
        <fullName evidence="1">Uncharacterized protein</fullName>
    </submittedName>
</protein>
<dbReference type="Gene3D" id="1.10.510.10">
    <property type="entry name" value="Transferase(Phosphotransferase) domain 1"/>
    <property type="match status" value="1"/>
</dbReference>
<dbReference type="EMBL" id="JANBOJ010001120">
    <property type="protein sequence ID" value="KAJ1718215.1"/>
    <property type="molecule type" value="Genomic_DNA"/>
</dbReference>
<sequence>SAHIIIEAKLAQFDDDLPVEVLGQMGYYAKCVWETQFTRTFVPVVLVHGTKVDLCKDAVLKLSWIPVNRQPEGVLYDLLSGESHKVDCIPTVFNSGILVPDFLGYRLEFILMEYCGKPLIDDYKGKGNTGSEEEHLLTCAENVIQKVTACLLQARRAGVYHRDISAGNITLRGQDVFLIDWGYGKAIPDALDSSQKDK</sequence>
<comment type="caution">
    <text evidence="1">The sequence shown here is derived from an EMBL/GenBank/DDBJ whole genome shotgun (WGS) entry which is preliminary data.</text>
</comment>
<name>A0A9W7XU77_9FUNG</name>
<dbReference type="Proteomes" id="UP001149813">
    <property type="component" value="Unassembled WGS sequence"/>
</dbReference>
<reference evidence="1" key="1">
    <citation type="submission" date="2022-07" db="EMBL/GenBank/DDBJ databases">
        <title>Phylogenomic reconstructions and comparative analyses of Kickxellomycotina fungi.</title>
        <authorList>
            <person name="Reynolds N.K."/>
            <person name="Stajich J.E."/>
            <person name="Barry K."/>
            <person name="Grigoriev I.V."/>
            <person name="Crous P."/>
            <person name="Smith M.E."/>
        </authorList>
    </citation>
    <scope>NUCLEOTIDE SEQUENCE</scope>
    <source>
        <strain evidence="1">NBRC 32514</strain>
    </source>
</reference>
<proteinExistence type="predicted"/>
<gene>
    <name evidence="1" type="ORF">LPJ53_006624</name>
</gene>
<dbReference type="AlphaFoldDB" id="A0A9W7XU77"/>
<feature type="non-terminal residue" evidence="1">
    <location>
        <position position="198"/>
    </location>
</feature>
<keyword evidence="2" id="KW-1185">Reference proteome</keyword>